<evidence type="ECO:0000256" key="13">
    <source>
        <dbReference type="ARBA" id="ARBA00023237"/>
    </source>
</evidence>
<keyword evidence="7 16" id="KW-0732">Signal</keyword>
<dbReference type="Gene3D" id="3.30.1950.10">
    <property type="entry name" value="wza like domain"/>
    <property type="match status" value="1"/>
</dbReference>
<dbReference type="Pfam" id="PF02563">
    <property type="entry name" value="Poly_export"/>
    <property type="match status" value="1"/>
</dbReference>
<accession>A0A1G9JPX6</accession>
<comment type="similarity">
    <text evidence="2">Belongs to the BexD/CtrA/VexA family.</text>
</comment>
<evidence type="ECO:0000256" key="4">
    <source>
        <dbReference type="ARBA" id="ARBA00022452"/>
    </source>
</evidence>
<evidence type="ECO:0000256" key="14">
    <source>
        <dbReference type="ARBA" id="ARBA00023288"/>
    </source>
</evidence>
<evidence type="ECO:0000256" key="11">
    <source>
        <dbReference type="ARBA" id="ARBA00023136"/>
    </source>
</evidence>
<evidence type="ECO:0000259" key="17">
    <source>
        <dbReference type="Pfam" id="PF02563"/>
    </source>
</evidence>
<evidence type="ECO:0000256" key="16">
    <source>
        <dbReference type="SAM" id="SignalP"/>
    </source>
</evidence>
<dbReference type="PANTHER" id="PTHR33619">
    <property type="entry name" value="POLYSACCHARIDE EXPORT PROTEIN GFCE-RELATED"/>
    <property type="match status" value="1"/>
</dbReference>
<evidence type="ECO:0000256" key="10">
    <source>
        <dbReference type="ARBA" id="ARBA00023114"/>
    </source>
</evidence>
<evidence type="ECO:0000259" key="18">
    <source>
        <dbReference type="Pfam" id="PF22461"/>
    </source>
</evidence>
<keyword evidence="20" id="KW-1185">Reference proteome</keyword>
<evidence type="ECO:0000313" key="19">
    <source>
        <dbReference type="EMBL" id="SDL39366.1"/>
    </source>
</evidence>
<keyword evidence="9" id="KW-0406">Ion transport</keyword>
<dbReference type="InterPro" id="IPR049712">
    <property type="entry name" value="Poly_export"/>
</dbReference>
<feature type="domain" description="Polysaccharide export protein N-terminal" evidence="17">
    <location>
        <begin position="52"/>
        <end position="139"/>
    </location>
</feature>
<keyword evidence="3" id="KW-0813">Transport</keyword>
<comment type="subcellular location">
    <subcellularLocation>
        <location evidence="1">Cell outer membrane</location>
        <topology evidence="1">Multi-pass membrane protein</topology>
    </subcellularLocation>
</comment>
<dbReference type="InterPro" id="IPR054765">
    <property type="entry name" value="SLBB_dom"/>
</dbReference>
<evidence type="ECO:0000256" key="7">
    <source>
        <dbReference type="ARBA" id="ARBA00022729"/>
    </source>
</evidence>
<evidence type="ECO:0000256" key="15">
    <source>
        <dbReference type="SAM" id="Phobius"/>
    </source>
</evidence>
<protein>
    <submittedName>
        <fullName evidence="19">Polysaccharide export outer membrane protein</fullName>
    </submittedName>
</protein>
<keyword evidence="4" id="KW-1134">Transmembrane beta strand</keyword>
<dbReference type="GO" id="GO:0015159">
    <property type="term" value="F:polysaccharide transmembrane transporter activity"/>
    <property type="evidence" value="ECO:0007669"/>
    <property type="project" value="InterPro"/>
</dbReference>
<evidence type="ECO:0000256" key="5">
    <source>
        <dbReference type="ARBA" id="ARBA00022597"/>
    </source>
</evidence>
<keyword evidence="12" id="KW-0564">Palmitate</keyword>
<keyword evidence="14" id="KW-0449">Lipoprotein</keyword>
<reference evidence="19 20" key="1">
    <citation type="submission" date="2016-10" db="EMBL/GenBank/DDBJ databases">
        <authorList>
            <person name="de Groot N.N."/>
        </authorList>
    </citation>
    <scope>NUCLEOTIDE SEQUENCE [LARGE SCALE GENOMIC DNA]</scope>
    <source>
        <strain evidence="19 20">DSM 19886</strain>
    </source>
</reference>
<feature type="domain" description="SLBB" evidence="18">
    <location>
        <begin position="144"/>
        <end position="222"/>
    </location>
</feature>
<evidence type="ECO:0000256" key="3">
    <source>
        <dbReference type="ARBA" id="ARBA00022448"/>
    </source>
</evidence>
<dbReference type="Proteomes" id="UP000199440">
    <property type="component" value="Unassembled WGS sequence"/>
</dbReference>
<keyword evidence="8" id="KW-0625">Polysaccharide transport</keyword>
<name>A0A1G9JPX6_9FLAO</name>
<dbReference type="EMBL" id="FNGV01000001">
    <property type="protein sequence ID" value="SDL39366.1"/>
    <property type="molecule type" value="Genomic_DNA"/>
</dbReference>
<dbReference type="GO" id="GO:0009279">
    <property type="term" value="C:cell outer membrane"/>
    <property type="evidence" value="ECO:0007669"/>
    <property type="project" value="UniProtKB-SubCell"/>
</dbReference>
<feature type="transmembrane region" description="Helical" evidence="15">
    <location>
        <begin position="238"/>
        <end position="257"/>
    </location>
</feature>
<evidence type="ECO:0000256" key="8">
    <source>
        <dbReference type="ARBA" id="ARBA00023047"/>
    </source>
</evidence>
<evidence type="ECO:0000256" key="12">
    <source>
        <dbReference type="ARBA" id="ARBA00023139"/>
    </source>
</evidence>
<proteinExistence type="inferred from homology"/>
<dbReference type="OrthoDB" id="662756at2"/>
<dbReference type="GO" id="GO:0015288">
    <property type="term" value="F:porin activity"/>
    <property type="evidence" value="ECO:0007669"/>
    <property type="project" value="UniProtKB-KW"/>
</dbReference>
<evidence type="ECO:0000313" key="20">
    <source>
        <dbReference type="Proteomes" id="UP000199440"/>
    </source>
</evidence>
<evidence type="ECO:0000256" key="2">
    <source>
        <dbReference type="ARBA" id="ARBA00009450"/>
    </source>
</evidence>
<dbReference type="RefSeq" id="WP_089885199.1">
    <property type="nucleotide sequence ID" value="NZ_FNGV01000001.1"/>
</dbReference>
<feature type="signal peptide" evidence="16">
    <location>
        <begin position="1"/>
        <end position="28"/>
    </location>
</feature>
<dbReference type="GO" id="GO:0006811">
    <property type="term" value="P:monoatomic ion transport"/>
    <property type="evidence" value="ECO:0007669"/>
    <property type="project" value="UniProtKB-KW"/>
</dbReference>
<organism evidence="19 20">
    <name type="scientific">Kriegella aquimaris</name>
    <dbReference type="NCBI Taxonomy" id="192904"/>
    <lineage>
        <taxon>Bacteria</taxon>
        <taxon>Pseudomonadati</taxon>
        <taxon>Bacteroidota</taxon>
        <taxon>Flavobacteriia</taxon>
        <taxon>Flavobacteriales</taxon>
        <taxon>Flavobacteriaceae</taxon>
        <taxon>Kriegella</taxon>
    </lineage>
</organism>
<sequence>MAFQKHPIKFIALVLLTSTILLSSCASKKDVVYFQNASSFETMVSDNSHTNKFKIDDVVNIVVSTYDPVASQPFNLYKGAAEGGIRPEQVDYIIDKNGEIDFPVIGSLKIAGLSPEETKALLKDKLAPYLKDPIINIRLKNFTVTVLGEVNRPGTYPVNGEQITILEALGLANDLTIKGMRENVMVIRDFNGTKVYTRIDLTKKEALNSPVYYLTQNDVVYIEPNQSAVTASALDNRASIWVTIASILITSTVLIITRN</sequence>
<keyword evidence="6 15" id="KW-0812">Transmembrane</keyword>
<evidence type="ECO:0000256" key="1">
    <source>
        <dbReference type="ARBA" id="ARBA00004571"/>
    </source>
</evidence>
<keyword evidence="11 15" id="KW-0472">Membrane</keyword>
<dbReference type="PROSITE" id="PS51257">
    <property type="entry name" value="PROKAR_LIPOPROTEIN"/>
    <property type="match status" value="1"/>
</dbReference>
<dbReference type="InterPro" id="IPR003715">
    <property type="entry name" value="Poly_export_N"/>
</dbReference>
<dbReference type="AlphaFoldDB" id="A0A1G9JPX6"/>
<dbReference type="STRING" id="192904.SAMN04488514_101650"/>
<evidence type="ECO:0000256" key="6">
    <source>
        <dbReference type="ARBA" id="ARBA00022692"/>
    </source>
</evidence>
<dbReference type="GO" id="GO:0046930">
    <property type="term" value="C:pore complex"/>
    <property type="evidence" value="ECO:0007669"/>
    <property type="project" value="UniProtKB-KW"/>
</dbReference>
<dbReference type="Pfam" id="PF22461">
    <property type="entry name" value="SLBB_2"/>
    <property type="match status" value="1"/>
</dbReference>
<keyword evidence="15" id="KW-1133">Transmembrane helix</keyword>
<feature type="chain" id="PRO_5011569359" evidence="16">
    <location>
        <begin position="29"/>
        <end position="259"/>
    </location>
</feature>
<keyword evidence="5" id="KW-0762">Sugar transport</keyword>
<dbReference type="Gene3D" id="3.10.560.10">
    <property type="entry name" value="Outer membrane lipoprotein wza domain like"/>
    <property type="match status" value="1"/>
</dbReference>
<gene>
    <name evidence="19" type="ORF">SAMN04488514_101650</name>
</gene>
<keyword evidence="10" id="KW-0626">Porin</keyword>
<evidence type="ECO:0000256" key="9">
    <source>
        <dbReference type="ARBA" id="ARBA00023065"/>
    </source>
</evidence>
<dbReference type="PANTHER" id="PTHR33619:SF3">
    <property type="entry name" value="POLYSACCHARIDE EXPORT PROTEIN GFCE-RELATED"/>
    <property type="match status" value="1"/>
</dbReference>
<keyword evidence="13" id="KW-0998">Cell outer membrane</keyword>